<gene>
    <name evidence="3" type="ORF">LXN57_02770</name>
</gene>
<evidence type="ECO:0000256" key="1">
    <source>
        <dbReference type="SAM" id="MobiDB-lite"/>
    </source>
</evidence>
<feature type="signal peptide" evidence="2">
    <location>
        <begin position="1"/>
        <end position="28"/>
    </location>
</feature>
<dbReference type="EMBL" id="JAMQOL010000003">
    <property type="protein sequence ID" value="MCM4076484.1"/>
    <property type="molecule type" value="Genomic_DNA"/>
</dbReference>
<name>A0ABT0XRU3_9ACTN</name>
<evidence type="ECO:0000313" key="4">
    <source>
        <dbReference type="Proteomes" id="UP001523216"/>
    </source>
</evidence>
<keyword evidence="4" id="KW-1185">Reference proteome</keyword>
<accession>A0ABT0XRU3</accession>
<protein>
    <submittedName>
        <fullName evidence="3">Uncharacterized protein</fullName>
    </submittedName>
</protein>
<dbReference type="Proteomes" id="UP001523216">
    <property type="component" value="Unassembled WGS sequence"/>
</dbReference>
<evidence type="ECO:0000256" key="2">
    <source>
        <dbReference type="SAM" id="SignalP"/>
    </source>
</evidence>
<proteinExistence type="predicted"/>
<evidence type="ECO:0000313" key="3">
    <source>
        <dbReference type="EMBL" id="MCM4076484.1"/>
    </source>
</evidence>
<organism evidence="3 4">
    <name type="scientific">Paractinoplanes hotanensis</name>
    <dbReference type="NCBI Taxonomy" id="2906497"/>
    <lineage>
        <taxon>Bacteria</taxon>
        <taxon>Bacillati</taxon>
        <taxon>Actinomycetota</taxon>
        <taxon>Actinomycetes</taxon>
        <taxon>Micromonosporales</taxon>
        <taxon>Micromonosporaceae</taxon>
        <taxon>Paractinoplanes</taxon>
    </lineage>
</organism>
<keyword evidence="2" id="KW-0732">Signal</keyword>
<feature type="region of interest" description="Disordered" evidence="1">
    <location>
        <begin position="41"/>
        <end position="98"/>
    </location>
</feature>
<comment type="caution">
    <text evidence="3">The sequence shown here is derived from an EMBL/GenBank/DDBJ whole genome shotgun (WGS) entry which is preliminary data.</text>
</comment>
<dbReference type="RefSeq" id="WP_251796390.1">
    <property type="nucleotide sequence ID" value="NZ_JAMQOL010000003.1"/>
</dbReference>
<reference evidence="3 4" key="1">
    <citation type="submission" date="2022-06" db="EMBL/GenBank/DDBJ databases">
        <title>Actinoplanes abujensis sp. nov., isolated from Nigerian arid soil.</title>
        <authorList>
            <person name="Ding P."/>
        </authorList>
    </citation>
    <scope>NUCLEOTIDE SEQUENCE [LARGE SCALE GENOMIC DNA]</scope>
    <source>
        <strain evidence="4">TRM88002</strain>
    </source>
</reference>
<feature type="compositionally biased region" description="Low complexity" evidence="1">
    <location>
        <begin position="49"/>
        <end position="71"/>
    </location>
</feature>
<sequence length="98" mass="8886">MRTRTIVGLAIAGGAAAVAVGLGGSALAAGPERAEPAVQVTVGTGGAATPGSDTGSGSATTGSDTGSGSATQWDCPEKDGSAGPGSGTDSPGAADQAL</sequence>
<feature type="chain" id="PRO_5046349213" evidence="2">
    <location>
        <begin position="29"/>
        <end position="98"/>
    </location>
</feature>